<feature type="signal peptide" evidence="1">
    <location>
        <begin position="1"/>
        <end position="26"/>
    </location>
</feature>
<feature type="chain" id="PRO_5045553979" evidence="1">
    <location>
        <begin position="27"/>
        <end position="224"/>
    </location>
</feature>
<reference evidence="2 3" key="1">
    <citation type="submission" date="2021-04" db="EMBL/GenBank/DDBJ databases">
        <authorList>
            <person name="Rodrigo-Torres L."/>
            <person name="Arahal R. D."/>
            <person name="Lucena T."/>
        </authorList>
    </citation>
    <scope>NUCLEOTIDE SEQUENCE [LARGE SCALE GENOMIC DNA]</scope>
    <source>
        <strain evidence="2 3">CECT 30171</strain>
    </source>
</reference>
<name>A0ABM8UBQ6_9GAMM</name>
<proteinExistence type="predicted"/>
<organism evidence="2 3">
    <name type="scientific">Novilysobacter luteus</name>
    <dbReference type="NCBI Taxonomy" id="2822368"/>
    <lineage>
        <taxon>Bacteria</taxon>
        <taxon>Pseudomonadati</taxon>
        <taxon>Pseudomonadota</taxon>
        <taxon>Gammaproteobacteria</taxon>
        <taxon>Lysobacterales</taxon>
        <taxon>Lysobacteraceae</taxon>
        <taxon>Novilysobacter</taxon>
    </lineage>
</organism>
<evidence type="ECO:0000313" key="2">
    <source>
        <dbReference type="EMBL" id="CAG4967438.1"/>
    </source>
</evidence>
<dbReference type="Proteomes" id="UP000680116">
    <property type="component" value="Chromosome"/>
</dbReference>
<accession>A0ABM8UBQ6</accession>
<keyword evidence="3" id="KW-1185">Reference proteome</keyword>
<evidence type="ECO:0000313" key="3">
    <source>
        <dbReference type="Proteomes" id="UP000680116"/>
    </source>
</evidence>
<keyword evidence="1" id="KW-0732">Signal</keyword>
<gene>
    <name evidence="2" type="ORF">LYB30171_00045</name>
</gene>
<protein>
    <submittedName>
        <fullName evidence="2">Uncharacterized protein</fullName>
    </submittedName>
</protein>
<dbReference type="RefSeq" id="WP_215219093.1">
    <property type="nucleotide sequence ID" value="NZ_OU015430.1"/>
</dbReference>
<sequence length="224" mass="24359">MPRGGEWRAAALAGLLALPMTVAATAWPDVPLPDGAQSIEVAGEMLFNGLPMSTRKFRTRMRPEEVQRFYREQWAGAVVEDDLGTGTVMGHLQGRHYITVQVEAVGGGTEATVGVMDTRAKPSKQRPGDWLVQPANTEVLSDVQYLDLTGQPRTLALRNTLSPSQNYLFYRSRLAADDWKPEGAGCSVMASQCLVEFSRGGEHLSLAIQREGGSTTVLANRTGR</sequence>
<evidence type="ECO:0000256" key="1">
    <source>
        <dbReference type="SAM" id="SignalP"/>
    </source>
</evidence>
<dbReference type="EMBL" id="OU015430">
    <property type="protein sequence ID" value="CAG4967438.1"/>
    <property type="molecule type" value="Genomic_DNA"/>
</dbReference>